<organism evidence="1 2">
    <name type="scientific">Microbulbifer halophilus</name>
    <dbReference type="NCBI Taxonomy" id="453963"/>
    <lineage>
        <taxon>Bacteria</taxon>
        <taxon>Pseudomonadati</taxon>
        <taxon>Pseudomonadota</taxon>
        <taxon>Gammaproteobacteria</taxon>
        <taxon>Cellvibrionales</taxon>
        <taxon>Microbulbiferaceae</taxon>
        <taxon>Microbulbifer</taxon>
    </lineage>
</organism>
<sequence>MTSPAFSQLAIAIWCSPWGMAMRPGSFSLSLFTRKNSIPPPRLLRPCAVGQLGGNIDGYGRQQQVAKDICAVFNSVSFIASSFKGENLAAAALGKKRIAIKGLLPPDQEW</sequence>
<proteinExistence type="predicted"/>
<dbReference type="EMBL" id="JBHUJD010000002">
    <property type="protein sequence ID" value="MFD2309145.1"/>
    <property type="molecule type" value="Genomic_DNA"/>
</dbReference>
<dbReference type="RefSeq" id="WP_265722251.1">
    <property type="nucleotide sequence ID" value="NZ_JAPIVK010000020.1"/>
</dbReference>
<evidence type="ECO:0000313" key="2">
    <source>
        <dbReference type="Proteomes" id="UP001597425"/>
    </source>
</evidence>
<evidence type="ECO:0000313" key="1">
    <source>
        <dbReference type="EMBL" id="MFD2309145.1"/>
    </source>
</evidence>
<reference evidence="2" key="1">
    <citation type="journal article" date="2019" name="Int. J. Syst. Evol. Microbiol.">
        <title>The Global Catalogue of Microorganisms (GCM) 10K type strain sequencing project: providing services to taxonomists for standard genome sequencing and annotation.</title>
        <authorList>
            <consortium name="The Broad Institute Genomics Platform"/>
            <consortium name="The Broad Institute Genome Sequencing Center for Infectious Disease"/>
            <person name="Wu L."/>
            <person name="Ma J."/>
        </authorList>
    </citation>
    <scope>NUCLEOTIDE SEQUENCE [LARGE SCALE GENOMIC DNA]</scope>
    <source>
        <strain evidence="2">KCTC 12848</strain>
    </source>
</reference>
<protein>
    <submittedName>
        <fullName evidence="1">Uncharacterized protein</fullName>
    </submittedName>
</protein>
<gene>
    <name evidence="1" type="ORF">ACFSKX_01840</name>
</gene>
<dbReference type="Proteomes" id="UP001597425">
    <property type="component" value="Unassembled WGS sequence"/>
</dbReference>
<comment type="caution">
    <text evidence="1">The sequence shown here is derived from an EMBL/GenBank/DDBJ whole genome shotgun (WGS) entry which is preliminary data.</text>
</comment>
<name>A0ABW5EB42_9GAMM</name>
<keyword evidence="2" id="KW-1185">Reference proteome</keyword>
<accession>A0ABW5EB42</accession>